<organism evidence="3 4">
    <name type="scientific">Halopenitus malekzadehii</name>
    <dbReference type="NCBI Taxonomy" id="1267564"/>
    <lineage>
        <taxon>Archaea</taxon>
        <taxon>Methanobacteriati</taxon>
        <taxon>Methanobacteriota</taxon>
        <taxon>Stenosarchaea group</taxon>
        <taxon>Halobacteria</taxon>
        <taxon>Halobacteriales</taxon>
        <taxon>Haloferacaceae</taxon>
        <taxon>Halopenitus</taxon>
    </lineage>
</organism>
<dbReference type="Proteomes" id="UP000199215">
    <property type="component" value="Unassembled WGS sequence"/>
</dbReference>
<dbReference type="OrthoDB" id="170869at2157"/>
<sequence length="321" mass="32449">MLAEYLTRGVKAGAVAGLVFGLFVALVAAPTVAFADELGHDDAAIEAGGTDATTADHTHEEGGHAHGDDGGHDHAEEGGHAHDAAVSGPVTTVVSIASSALWGVLLGAVVFGAGFYLLEPLLPGAPGSGVKQAVLAGIGFITVSGAPWLVLPPRSPGVEASLTISTRLWLYGGMMVLGAISGLLALWTFDRLRPAERADVAARADVDGRVDADGRDGHGRSPALAAAGALAPFGLLVIAAFLAPTTTVESTLPASLSAGLVGMTVFGQLLLWATLAGAHAWLVRRRRGTGRPIDAVNSESDAGRTPDDDPGTGSSRPRSAD</sequence>
<feature type="region of interest" description="Disordered" evidence="1">
    <location>
        <begin position="53"/>
        <end position="82"/>
    </location>
</feature>
<keyword evidence="2" id="KW-0472">Membrane</keyword>
<keyword evidence="2" id="KW-0812">Transmembrane</keyword>
<dbReference type="InterPro" id="IPR012666">
    <property type="entry name" value="CbtA_put"/>
</dbReference>
<dbReference type="AlphaFoldDB" id="A0A1H6HW09"/>
<evidence type="ECO:0000313" key="3">
    <source>
        <dbReference type="EMBL" id="SEH40335.1"/>
    </source>
</evidence>
<feature type="transmembrane region" description="Helical" evidence="2">
    <location>
        <begin position="223"/>
        <end position="243"/>
    </location>
</feature>
<feature type="transmembrane region" description="Helical" evidence="2">
    <location>
        <begin position="169"/>
        <end position="189"/>
    </location>
</feature>
<keyword evidence="2" id="KW-1133">Transmembrane helix</keyword>
<evidence type="ECO:0000256" key="2">
    <source>
        <dbReference type="SAM" id="Phobius"/>
    </source>
</evidence>
<feature type="transmembrane region" description="Helical" evidence="2">
    <location>
        <begin position="96"/>
        <end position="118"/>
    </location>
</feature>
<feature type="compositionally biased region" description="Polar residues" evidence="1">
    <location>
        <begin position="312"/>
        <end position="321"/>
    </location>
</feature>
<evidence type="ECO:0000313" key="4">
    <source>
        <dbReference type="Proteomes" id="UP000199215"/>
    </source>
</evidence>
<feature type="transmembrane region" description="Helical" evidence="2">
    <location>
        <begin position="263"/>
        <end position="283"/>
    </location>
</feature>
<protein>
    <submittedName>
        <fullName evidence="3">Probable cobalt transporter subunit (CbtA)</fullName>
    </submittedName>
</protein>
<reference evidence="3 4" key="1">
    <citation type="submission" date="2016-10" db="EMBL/GenBank/DDBJ databases">
        <authorList>
            <person name="de Groot N.N."/>
        </authorList>
    </citation>
    <scope>NUCLEOTIDE SEQUENCE [LARGE SCALE GENOMIC DNA]</scope>
    <source>
        <strain evidence="3 4">IBRC-M10418</strain>
    </source>
</reference>
<dbReference type="EMBL" id="FNWU01000001">
    <property type="protein sequence ID" value="SEH40335.1"/>
    <property type="molecule type" value="Genomic_DNA"/>
</dbReference>
<dbReference type="STRING" id="1267564.SAMN05192561_101622"/>
<feature type="transmembrane region" description="Helical" evidence="2">
    <location>
        <begin position="130"/>
        <end position="149"/>
    </location>
</feature>
<evidence type="ECO:0000256" key="1">
    <source>
        <dbReference type="SAM" id="MobiDB-lite"/>
    </source>
</evidence>
<name>A0A1H6HW09_9EURY</name>
<keyword evidence="4" id="KW-1185">Reference proteome</keyword>
<dbReference type="RefSeq" id="WP_092814085.1">
    <property type="nucleotide sequence ID" value="NZ_FNWU01000001.1"/>
</dbReference>
<feature type="compositionally biased region" description="Basic and acidic residues" evidence="1">
    <location>
        <begin position="54"/>
        <end position="82"/>
    </location>
</feature>
<gene>
    <name evidence="3" type="ORF">SAMN05192561_101622</name>
</gene>
<proteinExistence type="predicted"/>
<feature type="region of interest" description="Disordered" evidence="1">
    <location>
        <begin position="291"/>
        <end position="321"/>
    </location>
</feature>
<dbReference type="Pfam" id="PF09490">
    <property type="entry name" value="CbtA"/>
    <property type="match status" value="1"/>
</dbReference>
<accession>A0A1H6HW09</accession>